<dbReference type="PROSITE" id="PS51257">
    <property type="entry name" value="PROKAR_LIPOPROTEIN"/>
    <property type="match status" value="1"/>
</dbReference>
<dbReference type="Proteomes" id="UP001154329">
    <property type="component" value="Chromosome 4"/>
</dbReference>
<evidence type="ECO:0000313" key="3">
    <source>
        <dbReference type="Proteomes" id="UP001154329"/>
    </source>
</evidence>
<evidence type="ECO:0008006" key="4">
    <source>
        <dbReference type="Google" id="ProtNLM"/>
    </source>
</evidence>
<evidence type="ECO:0000256" key="1">
    <source>
        <dbReference type="SAM" id="SignalP"/>
    </source>
</evidence>
<proteinExistence type="predicted"/>
<evidence type="ECO:0000313" key="2">
    <source>
        <dbReference type="EMBL" id="CAH1737832.1"/>
    </source>
</evidence>
<keyword evidence="1" id="KW-0732">Signal</keyword>
<dbReference type="AlphaFoldDB" id="A0A9P0JEV6"/>
<feature type="chain" id="PRO_5040366801" description="FPL domain-containing protein" evidence="1">
    <location>
        <begin position="21"/>
        <end position="950"/>
    </location>
</feature>
<dbReference type="EMBL" id="OU899037">
    <property type="protein sequence ID" value="CAH1737832.1"/>
    <property type="molecule type" value="Genomic_DNA"/>
</dbReference>
<accession>A0A9P0JEV6</accession>
<sequence length="950" mass="112116">MKPLFLLILSLGTLLTYGCCENVQIKIAKLILEADIWKDLYYESVYMNINSKIDLDLLFTTTLKVNENINVDIVLLQIYNVLQCQCARSVLELLYLIRKFIQKQWPVAPQTLYLDDIERIPFLNDLNKNINLTVLILFKIIDLFPILEHAEPFFLKTLLMIHLYFDKLLFRGHKDSTFVILDKFKILGTTGYKKRKTEFADSITTIDDTDYDKDITDPTNHFVDQNDIKFLTNVALIQNTIEQIINLVERFTLQTCNDAKQYNINNDDDIKNIFVIDHMKNLTNLDNYQINIYYPNIGSKMFNIKEVLLTNFFSPNIDELNFVQSIRYTTDANIIVKSNDGQLQKLSLKSDIFDKSKKTYKIEVIYEFLKLVYDVQLKILFHKINELICKIENAMKSNESYQEHWNLYYTSLEKLKMINAPIDLIKDFKALLKFTVSEINYAKVIVINRLSSLSHVELPTRPEFDNMALGEIIMPIGNHEFKQFWWVFNLLHREAEKKSNYVYDVSLKFTPYSEDSEIIFICESLQNIYINFFRFGDLIDLSIITEVNKDKQELFKKLLKLHTDFGRHLYLVMGLLSNYKYLSYGDDFLKILIAITVQLRNTESNIGINNNEPSKCNDSMCIDETVNDKLYRIMRIKFLIINLLDNYQMCNCGHVYHQGYTHEQYYKNVDVFLNRIEDSIMYINNIPIAMIEKNNKLVELANKLKIKLSLNEQEQCPKDNNSMDIDQPTITVSVNYYNLSLINQVFIQGQDTLFLDPEFIPFNWYGNIISFMYLDVSKGIISLYQLVEYQRLLFKWITSSFYTVWIVLFEHFVIIKPPMSNNEIDYELKDIILNKFDNHLKNVLLIKFDNPFEKSVINSISVIYETVDSDETHNKTEKFNVLKTFMVEQMKSFYVVDLDKSMVNLETKIQDVKNRTILEDIEYIDKLLTKCIFNFRTYNNSLRNHLIFLK</sequence>
<reference evidence="2" key="2">
    <citation type="submission" date="2022-10" db="EMBL/GenBank/DDBJ databases">
        <authorList>
            <consortium name="ENA_rothamsted_submissions"/>
            <consortium name="culmorum"/>
            <person name="King R."/>
        </authorList>
    </citation>
    <scope>NUCLEOTIDE SEQUENCE</scope>
</reference>
<keyword evidence="3" id="KW-1185">Reference proteome</keyword>
<protein>
    <recommendedName>
        <fullName evidence="4">FPL domain-containing protein</fullName>
    </recommendedName>
</protein>
<reference evidence="2" key="1">
    <citation type="submission" date="2022-02" db="EMBL/GenBank/DDBJ databases">
        <authorList>
            <person name="King R."/>
        </authorList>
    </citation>
    <scope>NUCLEOTIDE SEQUENCE</scope>
</reference>
<feature type="signal peptide" evidence="1">
    <location>
        <begin position="1"/>
        <end position="20"/>
    </location>
</feature>
<organism evidence="2 3">
    <name type="scientific">Aphis gossypii</name>
    <name type="common">Cotton aphid</name>
    <dbReference type="NCBI Taxonomy" id="80765"/>
    <lineage>
        <taxon>Eukaryota</taxon>
        <taxon>Metazoa</taxon>
        <taxon>Ecdysozoa</taxon>
        <taxon>Arthropoda</taxon>
        <taxon>Hexapoda</taxon>
        <taxon>Insecta</taxon>
        <taxon>Pterygota</taxon>
        <taxon>Neoptera</taxon>
        <taxon>Paraneoptera</taxon>
        <taxon>Hemiptera</taxon>
        <taxon>Sternorrhyncha</taxon>
        <taxon>Aphidomorpha</taxon>
        <taxon>Aphidoidea</taxon>
        <taxon>Aphididae</taxon>
        <taxon>Aphidini</taxon>
        <taxon>Aphis</taxon>
        <taxon>Aphis</taxon>
    </lineage>
</organism>
<gene>
    <name evidence="2" type="ORF">APHIGO_LOCUS11273</name>
</gene>
<name>A0A9P0JEV6_APHGO</name>